<name>A0A8S1CWV9_9INSE</name>
<feature type="transmembrane region" description="Helical" evidence="1">
    <location>
        <begin position="137"/>
        <end position="161"/>
    </location>
</feature>
<feature type="transmembrane region" description="Helical" evidence="1">
    <location>
        <begin position="45"/>
        <end position="70"/>
    </location>
</feature>
<gene>
    <name evidence="2" type="ORF">CLODIP_2_CD04680</name>
</gene>
<keyword evidence="1" id="KW-0812">Transmembrane</keyword>
<dbReference type="Proteomes" id="UP000494165">
    <property type="component" value="Unassembled WGS sequence"/>
</dbReference>
<keyword evidence="3" id="KW-1185">Reference proteome</keyword>
<sequence length="223" mass="25609">MTNRAKRAFMSLWQEETKEQLDKLNTAAKLCRHLRGFKMKKCSAACLKIAFCIAVLELIYLFVHLSWMAFTQVNPFDSVDDNSRNSSLIIALELMFVPQYAFTEQLYLYFDLIEIFFCALLLLALIKRVKWLAYPYLLKTAIYSAVGLFYAIVAIVSIMVLKGEDGSTKLKESNINILLAIFGFIIFVYNVTLIAILLISFHKTRESEPPNKQTGNTEFNQDE</sequence>
<feature type="transmembrane region" description="Helical" evidence="1">
    <location>
        <begin position="173"/>
        <end position="199"/>
    </location>
</feature>
<reference evidence="2 3" key="1">
    <citation type="submission" date="2020-04" db="EMBL/GenBank/DDBJ databases">
        <authorList>
            <person name="Alioto T."/>
            <person name="Alioto T."/>
            <person name="Gomez Garrido J."/>
        </authorList>
    </citation>
    <scope>NUCLEOTIDE SEQUENCE [LARGE SCALE GENOMIC DNA]</scope>
</reference>
<keyword evidence="1" id="KW-0472">Membrane</keyword>
<protein>
    <submittedName>
        <fullName evidence="2">Uncharacterized protein</fullName>
    </submittedName>
</protein>
<dbReference type="AlphaFoldDB" id="A0A8S1CWV9"/>
<comment type="caution">
    <text evidence="2">The sequence shown here is derived from an EMBL/GenBank/DDBJ whole genome shotgun (WGS) entry which is preliminary data.</text>
</comment>
<accession>A0A8S1CWV9</accession>
<dbReference type="EMBL" id="CADEPI010000109">
    <property type="protein sequence ID" value="CAB3375260.1"/>
    <property type="molecule type" value="Genomic_DNA"/>
</dbReference>
<evidence type="ECO:0000313" key="3">
    <source>
        <dbReference type="Proteomes" id="UP000494165"/>
    </source>
</evidence>
<keyword evidence="1" id="KW-1133">Transmembrane helix</keyword>
<organism evidence="2 3">
    <name type="scientific">Cloeon dipterum</name>
    <dbReference type="NCBI Taxonomy" id="197152"/>
    <lineage>
        <taxon>Eukaryota</taxon>
        <taxon>Metazoa</taxon>
        <taxon>Ecdysozoa</taxon>
        <taxon>Arthropoda</taxon>
        <taxon>Hexapoda</taxon>
        <taxon>Insecta</taxon>
        <taxon>Pterygota</taxon>
        <taxon>Palaeoptera</taxon>
        <taxon>Ephemeroptera</taxon>
        <taxon>Pisciforma</taxon>
        <taxon>Baetidae</taxon>
        <taxon>Cloeon</taxon>
    </lineage>
</organism>
<evidence type="ECO:0000313" key="2">
    <source>
        <dbReference type="EMBL" id="CAB3375260.1"/>
    </source>
</evidence>
<feature type="transmembrane region" description="Helical" evidence="1">
    <location>
        <begin position="106"/>
        <end position="125"/>
    </location>
</feature>
<evidence type="ECO:0000256" key="1">
    <source>
        <dbReference type="SAM" id="Phobius"/>
    </source>
</evidence>
<proteinExistence type="predicted"/>